<dbReference type="SMART" id="SM00220">
    <property type="entry name" value="S_TKc"/>
    <property type="match status" value="1"/>
</dbReference>
<evidence type="ECO:0000256" key="7">
    <source>
        <dbReference type="PROSITE-ProRule" id="PRU10141"/>
    </source>
</evidence>
<keyword evidence="11" id="KW-1185">Reference proteome</keyword>
<keyword evidence="2 10" id="KW-0723">Serine/threonine-protein kinase</keyword>
<dbReference type="InterPro" id="IPR008271">
    <property type="entry name" value="Ser/Thr_kinase_AS"/>
</dbReference>
<dbReference type="Gene3D" id="1.10.510.10">
    <property type="entry name" value="Transferase(Phosphotransferase) domain 1"/>
    <property type="match status" value="1"/>
</dbReference>
<sequence length="549" mass="59608">MPDARPKAAPEPQPDLTGRTLGDFHILRKLGTGGMGQVYLARQTSLKRDVALKLLRNELNENLTALARFEAEAQAVAKLNHPNIVHIHQIGEADGLRYMVLEYVDGRNLRDYLARKGPPDLPVTLSVMRQVALALQKAHEEGIVHRDIKPENILVTRKVEVKVTDFGLSRFFSGDVPANNLTQSGVTLGTPLYMSPEQVQGHAVDNRSDIYSFGVTCYHLLAGEPPFRGASAFDVALKHVQEQPRPLSDLRPDLPPDLCAMIHKMMAKGPDDRYQSARDVLRELVKMREAAVATTGVLATTHAGTGGGALLAADAALSLSQSGSIATVPAPAPPVRWWRGAVAGVACLFATLGGMFVSARRTPPPDAPPPPAAAAAPGPGLPDVRPPEKLTTTRERELLALLNAEGTRQEDAFKASVELGLLYLKERRLPEAADRFIKLTNKRTEWREPLGRSAYVTGRLGQAVVLAHENKAEASHKLFLEVATETVPKFPPKAPDRSAATVSWLLLRFPDLNVAVADALNRNAANLGKAKLEPALEQLRGPHRPPKKD</sequence>
<feature type="region of interest" description="Disordered" evidence="8">
    <location>
        <begin position="360"/>
        <end position="388"/>
    </location>
</feature>
<dbReference type="EMBL" id="CP053452">
    <property type="protein sequence ID" value="QJW95896.1"/>
    <property type="molecule type" value="Genomic_DNA"/>
</dbReference>
<dbReference type="PANTHER" id="PTHR43289">
    <property type="entry name" value="MITOGEN-ACTIVATED PROTEIN KINASE KINASE KINASE 20-RELATED"/>
    <property type="match status" value="1"/>
</dbReference>
<dbReference type="InterPro" id="IPR011009">
    <property type="entry name" value="Kinase-like_dom_sf"/>
</dbReference>
<feature type="binding site" evidence="7">
    <location>
        <position position="53"/>
    </location>
    <ligand>
        <name>ATP</name>
        <dbReference type="ChEBI" id="CHEBI:30616"/>
    </ligand>
</feature>
<evidence type="ECO:0000256" key="6">
    <source>
        <dbReference type="ARBA" id="ARBA00022840"/>
    </source>
</evidence>
<reference evidence="11" key="1">
    <citation type="submission" date="2020-05" db="EMBL/GenBank/DDBJ databases">
        <title>Frigoriglobus tundricola gen. nov., sp. nov., a psychrotolerant cellulolytic planctomycete of the family Gemmataceae with two divergent copies of 16S rRNA gene.</title>
        <authorList>
            <person name="Kulichevskaya I.S."/>
            <person name="Ivanova A.A."/>
            <person name="Naumoff D.G."/>
            <person name="Beletsky A.V."/>
            <person name="Rijpstra W.I.C."/>
            <person name="Sinninghe Damste J.S."/>
            <person name="Mardanov A.V."/>
            <person name="Ravin N.V."/>
            <person name="Dedysh S.N."/>
        </authorList>
    </citation>
    <scope>NUCLEOTIDE SEQUENCE [LARGE SCALE GENOMIC DNA]</scope>
    <source>
        <strain evidence="11">PL17</strain>
    </source>
</reference>
<dbReference type="SUPFAM" id="SSF56112">
    <property type="entry name" value="Protein kinase-like (PK-like)"/>
    <property type="match status" value="1"/>
</dbReference>
<evidence type="ECO:0000256" key="5">
    <source>
        <dbReference type="ARBA" id="ARBA00022777"/>
    </source>
</evidence>
<evidence type="ECO:0000256" key="2">
    <source>
        <dbReference type="ARBA" id="ARBA00022527"/>
    </source>
</evidence>
<dbReference type="PROSITE" id="PS50011">
    <property type="entry name" value="PROTEIN_KINASE_DOM"/>
    <property type="match status" value="1"/>
</dbReference>
<dbReference type="InterPro" id="IPR017441">
    <property type="entry name" value="Protein_kinase_ATP_BS"/>
</dbReference>
<dbReference type="Proteomes" id="UP000503447">
    <property type="component" value="Chromosome"/>
</dbReference>
<dbReference type="CDD" id="cd14014">
    <property type="entry name" value="STKc_PknB_like"/>
    <property type="match status" value="1"/>
</dbReference>
<dbReference type="FunFam" id="1.10.510.10:FF:000021">
    <property type="entry name" value="Serine/threonine protein kinase"/>
    <property type="match status" value="1"/>
</dbReference>
<dbReference type="Pfam" id="PF00069">
    <property type="entry name" value="Pkinase"/>
    <property type="match status" value="1"/>
</dbReference>
<dbReference type="GO" id="GO:0004674">
    <property type="term" value="F:protein serine/threonine kinase activity"/>
    <property type="evidence" value="ECO:0007669"/>
    <property type="project" value="UniProtKB-KW"/>
</dbReference>
<dbReference type="AlphaFoldDB" id="A0A6M5YRB9"/>
<evidence type="ECO:0000256" key="8">
    <source>
        <dbReference type="SAM" id="MobiDB-lite"/>
    </source>
</evidence>
<protein>
    <recommendedName>
        <fullName evidence="1">non-specific serine/threonine protein kinase</fullName>
        <ecNumber evidence="1">2.7.11.1</ecNumber>
    </recommendedName>
</protein>
<dbReference type="PROSITE" id="PS00107">
    <property type="entry name" value="PROTEIN_KINASE_ATP"/>
    <property type="match status" value="1"/>
</dbReference>
<keyword evidence="3" id="KW-0808">Transferase</keyword>
<dbReference type="InterPro" id="IPR000719">
    <property type="entry name" value="Prot_kinase_dom"/>
</dbReference>
<evidence type="ECO:0000313" key="10">
    <source>
        <dbReference type="EMBL" id="QJW95896.1"/>
    </source>
</evidence>
<dbReference type="EC" id="2.7.11.1" evidence="1"/>
<keyword evidence="6 7" id="KW-0067">ATP-binding</keyword>
<dbReference type="RefSeq" id="WP_171471576.1">
    <property type="nucleotide sequence ID" value="NZ_CP053452.2"/>
</dbReference>
<dbReference type="Gene3D" id="3.30.200.20">
    <property type="entry name" value="Phosphorylase Kinase, domain 1"/>
    <property type="match status" value="1"/>
</dbReference>
<dbReference type="PROSITE" id="PS00108">
    <property type="entry name" value="PROTEIN_KINASE_ST"/>
    <property type="match status" value="1"/>
</dbReference>
<name>A0A6M5YRB9_9BACT</name>
<evidence type="ECO:0000256" key="3">
    <source>
        <dbReference type="ARBA" id="ARBA00022679"/>
    </source>
</evidence>
<gene>
    <name evidence="10" type="ORF">FTUN_3450</name>
</gene>
<dbReference type="KEGG" id="ftj:FTUN_3450"/>
<feature type="compositionally biased region" description="Pro residues" evidence="8">
    <location>
        <begin position="362"/>
        <end position="372"/>
    </location>
</feature>
<accession>A0A6M5YRB9</accession>
<feature type="compositionally biased region" description="Low complexity" evidence="8">
    <location>
        <begin position="373"/>
        <end position="383"/>
    </location>
</feature>
<keyword evidence="4 7" id="KW-0547">Nucleotide-binding</keyword>
<evidence type="ECO:0000259" key="9">
    <source>
        <dbReference type="PROSITE" id="PS50011"/>
    </source>
</evidence>
<feature type="domain" description="Protein kinase" evidence="9">
    <location>
        <begin position="24"/>
        <end position="285"/>
    </location>
</feature>
<organism evidence="10 11">
    <name type="scientific">Frigoriglobus tundricola</name>
    <dbReference type="NCBI Taxonomy" id="2774151"/>
    <lineage>
        <taxon>Bacteria</taxon>
        <taxon>Pseudomonadati</taxon>
        <taxon>Planctomycetota</taxon>
        <taxon>Planctomycetia</taxon>
        <taxon>Gemmatales</taxon>
        <taxon>Gemmataceae</taxon>
        <taxon>Frigoriglobus</taxon>
    </lineage>
</organism>
<keyword evidence="5 10" id="KW-0418">Kinase</keyword>
<evidence type="ECO:0000313" key="11">
    <source>
        <dbReference type="Proteomes" id="UP000503447"/>
    </source>
</evidence>
<evidence type="ECO:0000256" key="1">
    <source>
        <dbReference type="ARBA" id="ARBA00012513"/>
    </source>
</evidence>
<proteinExistence type="predicted"/>
<dbReference type="PANTHER" id="PTHR43289:SF6">
    <property type="entry name" value="SERINE_THREONINE-PROTEIN KINASE NEKL-3"/>
    <property type="match status" value="1"/>
</dbReference>
<dbReference type="GO" id="GO:0005524">
    <property type="term" value="F:ATP binding"/>
    <property type="evidence" value="ECO:0007669"/>
    <property type="project" value="UniProtKB-UniRule"/>
</dbReference>
<evidence type="ECO:0000256" key="4">
    <source>
        <dbReference type="ARBA" id="ARBA00022741"/>
    </source>
</evidence>